<dbReference type="InterPro" id="IPR001279">
    <property type="entry name" value="Metallo-B-lactamas"/>
</dbReference>
<dbReference type="CDD" id="cd07716">
    <property type="entry name" value="RNaseZ_short-form-like_MBL-fold"/>
    <property type="match status" value="1"/>
</dbReference>
<dbReference type="GO" id="GO:0042781">
    <property type="term" value="F:3'-tRNA processing endoribonuclease activity"/>
    <property type="evidence" value="ECO:0007669"/>
    <property type="project" value="TreeGrafter"/>
</dbReference>
<dbReference type="Gene3D" id="3.60.15.10">
    <property type="entry name" value="Ribonuclease Z/Hydroxyacylglutathione hydrolase-like"/>
    <property type="match status" value="1"/>
</dbReference>
<dbReference type="Pfam" id="PF12706">
    <property type="entry name" value="Lactamase_B_2"/>
    <property type="match status" value="1"/>
</dbReference>
<dbReference type="AlphaFoldDB" id="A0A1S2LDB2"/>
<gene>
    <name evidence="3" type="ORF">BKP35_14215</name>
</gene>
<reference evidence="3 4" key="1">
    <citation type="submission" date="2016-10" db="EMBL/GenBank/DDBJ databases">
        <title>Draft genome sequences of four alkaliphilic bacteria belonging to the Anaerobacillus genus.</title>
        <authorList>
            <person name="Bassil N.M."/>
            <person name="Lloyd J.R."/>
        </authorList>
    </citation>
    <scope>NUCLEOTIDE SEQUENCE [LARGE SCALE GENOMIC DNA]</scope>
    <source>
        <strain evidence="3 4">DSM 15340</strain>
    </source>
</reference>
<dbReference type="OrthoDB" id="9794898at2"/>
<accession>A0A1S2LDB2</accession>
<evidence type="ECO:0000313" key="3">
    <source>
        <dbReference type="EMBL" id="OIJ10250.1"/>
    </source>
</evidence>
<comment type="caution">
    <text evidence="3">The sequence shown here is derived from an EMBL/GenBank/DDBJ whole genome shotgun (WGS) entry which is preliminary data.</text>
</comment>
<dbReference type="Proteomes" id="UP000180098">
    <property type="component" value="Unassembled WGS sequence"/>
</dbReference>
<proteinExistence type="predicted"/>
<keyword evidence="1" id="KW-0862">Zinc</keyword>
<dbReference type="RefSeq" id="WP_071314014.1">
    <property type="nucleotide sequence ID" value="NZ_MLQQ01000040.1"/>
</dbReference>
<organism evidence="3 4">
    <name type="scientific">Anaerobacillus arseniciselenatis</name>
    <dbReference type="NCBI Taxonomy" id="85682"/>
    <lineage>
        <taxon>Bacteria</taxon>
        <taxon>Bacillati</taxon>
        <taxon>Bacillota</taxon>
        <taxon>Bacilli</taxon>
        <taxon>Bacillales</taxon>
        <taxon>Bacillaceae</taxon>
        <taxon>Anaerobacillus</taxon>
    </lineage>
</organism>
<evidence type="ECO:0000313" key="4">
    <source>
        <dbReference type="Proteomes" id="UP000180098"/>
    </source>
</evidence>
<dbReference type="SUPFAM" id="SSF56281">
    <property type="entry name" value="Metallo-hydrolase/oxidoreductase"/>
    <property type="match status" value="1"/>
</dbReference>
<feature type="domain" description="Metallo-beta-lactamase" evidence="2">
    <location>
        <begin position="18"/>
        <end position="211"/>
    </location>
</feature>
<dbReference type="PANTHER" id="PTHR46018">
    <property type="entry name" value="ZINC PHOSPHODIESTERASE ELAC PROTEIN 1"/>
    <property type="match status" value="1"/>
</dbReference>
<keyword evidence="4" id="KW-1185">Reference proteome</keyword>
<evidence type="ECO:0000256" key="1">
    <source>
        <dbReference type="ARBA" id="ARBA00022833"/>
    </source>
</evidence>
<dbReference type="SMART" id="SM00849">
    <property type="entry name" value="Lactamase_B"/>
    <property type="match status" value="1"/>
</dbReference>
<dbReference type="EMBL" id="MLQQ01000040">
    <property type="protein sequence ID" value="OIJ10250.1"/>
    <property type="molecule type" value="Genomic_DNA"/>
</dbReference>
<sequence>MKLTVVGQWGAYPEANEATSCYLLEHEGFTLLVDCGSGALSQLQNYCSLAEIDAVIISHYHHDHIADIGCLQYSRLIDQQLKKTEQSLHIYGHPYDQAEFQKLAKPPHVLSFIYNENNYSSVGPFRITFMETDHKVKCFAMRFEVGGKVLVYTADSSYMKEFHQFAKDADVFICETSFYSGQDGKPYGHMNSIDAATIAKEANVKTLMLTHLPHFGDQKQLVDEARSIFTGEVLLASKGLKIDLDN</sequence>
<protein>
    <recommendedName>
        <fullName evidence="2">Metallo-beta-lactamase domain-containing protein</fullName>
    </recommendedName>
</protein>
<dbReference type="InterPro" id="IPR036866">
    <property type="entry name" value="RibonucZ/Hydroxyglut_hydro"/>
</dbReference>
<dbReference type="PANTHER" id="PTHR46018:SF4">
    <property type="entry name" value="METALLO-HYDROLASE YHFI-RELATED"/>
    <property type="match status" value="1"/>
</dbReference>
<evidence type="ECO:0000259" key="2">
    <source>
        <dbReference type="SMART" id="SM00849"/>
    </source>
</evidence>
<name>A0A1S2LDB2_9BACI</name>